<sequence>MVEAGSERVTDGIHTEPTLSQGKTYRLNLVCVGSGSAQLTFTPASTGTKTKVPCDQSVVQQRIIVHKPVRIDVDGTKGSTGVIAWQIDTV</sequence>
<evidence type="ECO:0000313" key="1">
    <source>
        <dbReference type="EMBL" id="SFG13018.1"/>
    </source>
</evidence>
<gene>
    <name evidence="1" type="ORF">SAMN02787118_11652</name>
</gene>
<proteinExistence type="predicted"/>
<evidence type="ECO:0000313" key="2">
    <source>
        <dbReference type="Proteomes" id="UP000181942"/>
    </source>
</evidence>
<dbReference type="Proteomes" id="UP000181942">
    <property type="component" value="Unassembled WGS sequence"/>
</dbReference>
<reference evidence="1 2" key="1">
    <citation type="submission" date="2016-10" db="EMBL/GenBank/DDBJ databases">
        <authorList>
            <person name="de Groot N.N."/>
        </authorList>
    </citation>
    <scope>NUCLEOTIDE SEQUENCE [LARGE SCALE GENOMIC DNA]</scope>
    <source>
        <strain evidence="1 2">OK461</strain>
    </source>
</reference>
<dbReference type="AlphaFoldDB" id="A0A1I2PA62"/>
<name>A0A1I2PA62_9ACTN</name>
<dbReference type="EMBL" id="FONR01000016">
    <property type="protein sequence ID" value="SFG13018.1"/>
    <property type="molecule type" value="Genomic_DNA"/>
</dbReference>
<dbReference type="OrthoDB" id="4243055at2"/>
<accession>A0A1I2PA62</accession>
<protein>
    <submittedName>
        <fullName evidence="1">Uncharacterized protein</fullName>
    </submittedName>
</protein>
<organism evidence="1 2">
    <name type="scientific">Streptomyces mirabilis</name>
    <dbReference type="NCBI Taxonomy" id="68239"/>
    <lineage>
        <taxon>Bacteria</taxon>
        <taxon>Bacillati</taxon>
        <taxon>Actinomycetota</taxon>
        <taxon>Actinomycetes</taxon>
        <taxon>Kitasatosporales</taxon>
        <taxon>Streptomycetaceae</taxon>
        <taxon>Streptomyces</taxon>
    </lineage>
</organism>